<sequence>MKEFLMLIRGGQEEYQSASPNQMQKHMEHWQKWMAGLANEDRLVGGQPLANEGNTLTGSKKAFTDRPFAEGKELVGGYLLIKAESLAEATKIAKGCPSFEYDCSVEVREIAPVG</sequence>
<evidence type="ECO:0000256" key="1">
    <source>
        <dbReference type="ARBA" id="ARBA00007689"/>
    </source>
</evidence>
<dbReference type="SUPFAM" id="SSF54909">
    <property type="entry name" value="Dimeric alpha+beta barrel"/>
    <property type="match status" value="1"/>
</dbReference>
<dbReference type="Pfam" id="PF03795">
    <property type="entry name" value="YCII"/>
    <property type="match status" value="1"/>
</dbReference>
<dbReference type="InterPro" id="IPR005545">
    <property type="entry name" value="YCII"/>
</dbReference>
<dbReference type="RefSeq" id="WP_343913507.1">
    <property type="nucleotide sequence ID" value="NZ_BAAAGE010000003.1"/>
</dbReference>
<dbReference type="Proteomes" id="UP001501758">
    <property type="component" value="Unassembled WGS sequence"/>
</dbReference>
<dbReference type="Gene3D" id="3.30.70.1060">
    <property type="entry name" value="Dimeric alpha+beta barrel"/>
    <property type="match status" value="1"/>
</dbReference>
<comment type="caution">
    <text evidence="3">The sequence shown here is derived from an EMBL/GenBank/DDBJ whole genome shotgun (WGS) entry which is preliminary data.</text>
</comment>
<evidence type="ECO:0000313" key="4">
    <source>
        <dbReference type="Proteomes" id="UP001501758"/>
    </source>
</evidence>
<proteinExistence type="inferred from homology"/>
<name>A0ABN1J2N3_9FLAO</name>
<dbReference type="EMBL" id="BAAAGE010000003">
    <property type="protein sequence ID" value="GAA0726916.1"/>
    <property type="molecule type" value="Genomic_DNA"/>
</dbReference>
<keyword evidence="4" id="KW-1185">Reference proteome</keyword>
<feature type="domain" description="YCII-related" evidence="2">
    <location>
        <begin position="15"/>
        <end position="110"/>
    </location>
</feature>
<reference evidence="3 4" key="1">
    <citation type="journal article" date="2019" name="Int. J. Syst. Evol. Microbiol.">
        <title>The Global Catalogue of Microorganisms (GCM) 10K type strain sequencing project: providing services to taxonomists for standard genome sequencing and annotation.</title>
        <authorList>
            <consortium name="The Broad Institute Genomics Platform"/>
            <consortium name="The Broad Institute Genome Sequencing Center for Infectious Disease"/>
            <person name="Wu L."/>
            <person name="Ma J."/>
        </authorList>
    </citation>
    <scope>NUCLEOTIDE SEQUENCE [LARGE SCALE GENOMIC DNA]</scope>
    <source>
        <strain evidence="3 4">JCM 15974</strain>
    </source>
</reference>
<dbReference type="PANTHER" id="PTHR35174">
    <property type="entry name" value="BLL7171 PROTEIN-RELATED"/>
    <property type="match status" value="1"/>
</dbReference>
<protein>
    <submittedName>
        <fullName evidence="3">YciI family protein</fullName>
    </submittedName>
</protein>
<dbReference type="InterPro" id="IPR011008">
    <property type="entry name" value="Dimeric_a/b-barrel"/>
</dbReference>
<evidence type="ECO:0000313" key="3">
    <source>
        <dbReference type="EMBL" id="GAA0726916.1"/>
    </source>
</evidence>
<accession>A0ABN1J2N3</accession>
<organism evidence="3 4">
    <name type="scientific">Aquimarina litoralis</name>
    <dbReference type="NCBI Taxonomy" id="584605"/>
    <lineage>
        <taxon>Bacteria</taxon>
        <taxon>Pseudomonadati</taxon>
        <taxon>Bacteroidota</taxon>
        <taxon>Flavobacteriia</taxon>
        <taxon>Flavobacteriales</taxon>
        <taxon>Flavobacteriaceae</taxon>
        <taxon>Aquimarina</taxon>
    </lineage>
</organism>
<dbReference type="PANTHER" id="PTHR35174:SF1">
    <property type="entry name" value="BLL0086 PROTEIN"/>
    <property type="match status" value="1"/>
</dbReference>
<gene>
    <name evidence="3" type="ORF">GCM10009430_34460</name>
</gene>
<comment type="similarity">
    <text evidence="1">Belongs to the YciI family.</text>
</comment>
<evidence type="ECO:0000259" key="2">
    <source>
        <dbReference type="Pfam" id="PF03795"/>
    </source>
</evidence>